<comment type="caution">
    <text evidence="15">The sequence shown here is derived from an EMBL/GenBank/DDBJ whole genome shotgun (WGS) entry which is preliminary data.</text>
</comment>
<sequence>MRPPRVDVVVRAGGLGAAALPRSSPSHRHTICGRIGPCAERRGSEERVTRAHLGRSAASRVFAVLVLAALLVGALVAAFLVVEAQRAVRSEAERLTGATAATVAAAPEVVSSLSVGDTESAAQTLEPYALEVIDRAELDFVTVMTPEGVRVTHPDPAQIGERYLGTIPGTPRTFTEEFRGTLGPSVRTIVPVLDDGALVGWVAAGVTTESIAETVVRRLPLTLAITAVLVLLGVGGAVLARRITRRFAGDLPPGELRDAVSSYESVRTLGEALRAQTHEHGNRMHAAVALLELDRRDEAIEILTETSRQSQSLVDQVTARSHGDPAVGALLLGKAAQARERGIDWGMDIAPDTPRTPLAPVDAVAVLGNLVDNAMDAASGSADRWVRVSLRRGDDDGIVLEVTDSGPGVPEELRDRIFAQGFSTKPAGPQGRGIGLALVRSIVREAGGEVTVAGPPTVFRVRLPAAPAPGGGA</sequence>
<keyword evidence="4" id="KW-1003">Cell membrane</keyword>
<evidence type="ECO:0000256" key="7">
    <source>
        <dbReference type="ARBA" id="ARBA00022741"/>
    </source>
</evidence>
<dbReference type="InterPro" id="IPR033463">
    <property type="entry name" value="sCache_3"/>
</dbReference>
<reference evidence="15 16" key="1">
    <citation type="submission" date="2021-04" db="EMBL/GenBank/DDBJ databases">
        <title>Whole genome analysis of root endophytic bacterium Microbacterium paraoxydans ku-mp colonizing RP-bio226 rice variety.</title>
        <authorList>
            <person name="Ulaganathan K."/>
            <person name="Latha B."/>
        </authorList>
    </citation>
    <scope>NUCLEOTIDE SEQUENCE [LARGE SCALE GENOMIC DNA]</scope>
    <source>
        <strain evidence="16">ku-mp</strain>
    </source>
</reference>
<dbReference type="InterPro" id="IPR003594">
    <property type="entry name" value="HATPase_dom"/>
</dbReference>
<dbReference type="InterPro" id="IPR050980">
    <property type="entry name" value="2C_sensor_his_kinase"/>
</dbReference>
<dbReference type="SMART" id="SM00387">
    <property type="entry name" value="HATPase_c"/>
    <property type="match status" value="1"/>
</dbReference>
<dbReference type="InterPro" id="IPR029151">
    <property type="entry name" value="Sensor-like_sf"/>
</dbReference>
<organism evidence="15 16">
    <name type="scientific">Microbacterium paraoxydans</name>
    <dbReference type="NCBI Taxonomy" id="199592"/>
    <lineage>
        <taxon>Bacteria</taxon>
        <taxon>Bacillati</taxon>
        <taxon>Actinomycetota</taxon>
        <taxon>Actinomycetes</taxon>
        <taxon>Micrococcales</taxon>
        <taxon>Microbacteriaceae</taxon>
        <taxon>Microbacterium</taxon>
    </lineage>
</organism>
<keyword evidence="16" id="KW-1185">Reference proteome</keyword>
<dbReference type="PANTHER" id="PTHR44936">
    <property type="entry name" value="SENSOR PROTEIN CREC"/>
    <property type="match status" value="1"/>
</dbReference>
<evidence type="ECO:0000256" key="6">
    <source>
        <dbReference type="ARBA" id="ARBA00022692"/>
    </source>
</evidence>
<feature type="transmembrane region" description="Helical" evidence="13">
    <location>
        <begin position="219"/>
        <end position="240"/>
    </location>
</feature>
<keyword evidence="8" id="KW-0418">Kinase</keyword>
<feature type="domain" description="Histidine kinase" evidence="14">
    <location>
        <begin position="275"/>
        <end position="467"/>
    </location>
</feature>
<dbReference type="PANTHER" id="PTHR44936:SF10">
    <property type="entry name" value="SENSOR PROTEIN RSTB"/>
    <property type="match status" value="1"/>
</dbReference>
<dbReference type="Pfam" id="PF17203">
    <property type="entry name" value="sCache_3_2"/>
    <property type="match status" value="1"/>
</dbReference>
<evidence type="ECO:0000256" key="9">
    <source>
        <dbReference type="ARBA" id="ARBA00022840"/>
    </source>
</evidence>
<dbReference type="Proteomes" id="UP000678243">
    <property type="component" value="Unassembled WGS sequence"/>
</dbReference>
<dbReference type="Gene3D" id="3.30.565.10">
    <property type="entry name" value="Histidine kinase-like ATPase, C-terminal domain"/>
    <property type="match status" value="1"/>
</dbReference>
<evidence type="ECO:0000256" key="12">
    <source>
        <dbReference type="ARBA" id="ARBA00023136"/>
    </source>
</evidence>
<evidence type="ECO:0000256" key="3">
    <source>
        <dbReference type="ARBA" id="ARBA00012438"/>
    </source>
</evidence>
<evidence type="ECO:0000313" key="15">
    <source>
        <dbReference type="EMBL" id="MBS0025160.1"/>
    </source>
</evidence>
<evidence type="ECO:0000256" key="4">
    <source>
        <dbReference type="ARBA" id="ARBA00022475"/>
    </source>
</evidence>
<feature type="transmembrane region" description="Helical" evidence="13">
    <location>
        <begin position="61"/>
        <end position="82"/>
    </location>
</feature>
<dbReference type="InterPro" id="IPR005467">
    <property type="entry name" value="His_kinase_dom"/>
</dbReference>
<gene>
    <name evidence="15" type="ORF">KE274_13715</name>
</gene>
<keyword evidence="9" id="KW-0067">ATP-binding</keyword>
<dbReference type="SUPFAM" id="SSF55874">
    <property type="entry name" value="ATPase domain of HSP90 chaperone/DNA topoisomerase II/histidine kinase"/>
    <property type="match status" value="1"/>
</dbReference>
<accession>A0ABS5IQ98</accession>
<proteinExistence type="predicted"/>
<keyword evidence="5" id="KW-0808">Transferase</keyword>
<dbReference type="SUPFAM" id="SSF103190">
    <property type="entry name" value="Sensory domain-like"/>
    <property type="match status" value="1"/>
</dbReference>
<evidence type="ECO:0000256" key="2">
    <source>
        <dbReference type="ARBA" id="ARBA00004651"/>
    </source>
</evidence>
<dbReference type="Gene3D" id="3.30.450.20">
    <property type="entry name" value="PAS domain"/>
    <property type="match status" value="1"/>
</dbReference>
<dbReference type="PROSITE" id="PS50109">
    <property type="entry name" value="HIS_KIN"/>
    <property type="match status" value="1"/>
</dbReference>
<keyword evidence="11" id="KW-0902">Two-component regulatory system</keyword>
<evidence type="ECO:0000256" key="10">
    <source>
        <dbReference type="ARBA" id="ARBA00022989"/>
    </source>
</evidence>
<comment type="catalytic activity">
    <reaction evidence="1">
        <text>ATP + protein L-histidine = ADP + protein N-phospho-L-histidine.</text>
        <dbReference type="EC" id="2.7.13.3"/>
    </reaction>
</comment>
<comment type="subcellular location">
    <subcellularLocation>
        <location evidence="2">Cell membrane</location>
        <topology evidence="2">Multi-pass membrane protein</topology>
    </subcellularLocation>
</comment>
<dbReference type="InterPro" id="IPR036890">
    <property type="entry name" value="HATPase_C_sf"/>
</dbReference>
<dbReference type="InterPro" id="IPR004358">
    <property type="entry name" value="Sig_transdc_His_kin-like_C"/>
</dbReference>
<dbReference type="Pfam" id="PF02518">
    <property type="entry name" value="HATPase_c"/>
    <property type="match status" value="1"/>
</dbReference>
<keyword evidence="7" id="KW-0547">Nucleotide-binding</keyword>
<protein>
    <recommendedName>
        <fullName evidence="3">histidine kinase</fullName>
        <ecNumber evidence="3">2.7.13.3</ecNumber>
    </recommendedName>
</protein>
<dbReference type="EMBL" id="JAGTUK010000003">
    <property type="protein sequence ID" value="MBS0025160.1"/>
    <property type="molecule type" value="Genomic_DNA"/>
</dbReference>
<evidence type="ECO:0000259" key="14">
    <source>
        <dbReference type="PROSITE" id="PS50109"/>
    </source>
</evidence>
<dbReference type="PRINTS" id="PR00344">
    <property type="entry name" value="BCTRLSENSOR"/>
</dbReference>
<evidence type="ECO:0000256" key="8">
    <source>
        <dbReference type="ARBA" id="ARBA00022777"/>
    </source>
</evidence>
<keyword evidence="6 13" id="KW-0812">Transmembrane</keyword>
<evidence type="ECO:0000313" key="16">
    <source>
        <dbReference type="Proteomes" id="UP000678243"/>
    </source>
</evidence>
<evidence type="ECO:0000256" key="11">
    <source>
        <dbReference type="ARBA" id="ARBA00023012"/>
    </source>
</evidence>
<keyword evidence="10 13" id="KW-1133">Transmembrane helix</keyword>
<keyword evidence="12 13" id="KW-0472">Membrane</keyword>
<evidence type="ECO:0000256" key="1">
    <source>
        <dbReference type="ARBA" id="ARBA00000085"/>
    </source>
</evidence>
<name>A0ABS5IQ98_9MICO</name>
<evidence type="ECO:0000256" key="13">
    <source>
        <dbReference type="SAM" id="Phobius"/>
    </source>
</evidence>
<dbReference type="EC" id="2.7.13.3" evidence="3"/>
<evidence type="ECO:0000256" key="5">
    <source>
        <dbReference type="ARBA" id="ARBA00022679"/>
    </source>
</evidence>